<evidence type="ECO:0000313" key="3">
    <source>
        <dbReference type="EMBL" id="KOF02110.1"/>
    </source>
</evidence>
<dbReference type="Proteomes" id="UP000036908">
    <property type="component" value="Unassembled WGS sequence"/>
</dbReference>
<dbReference type="CDD" id="cd01832">
    <property type="entry name" value="SGNH_hydrolase_like_1"/>
    <property type="match status" value="1"/>
</dbReference>
<sequence length="233" mass="26173">MKQRLPLLALLVIFITLLSMNSLTAQKTDSQTAPKTYLALGDSYTIGESVAESERWPIQLAARLVHEGVPMKDPKIIAKTGWRTDDLKSAIEADNELLESYDLVSLLIGVNNQYQGKSVESFAPEFEELLQIAIKYAGGKKENVFVVSIPDYGKTPFGAAKEEQIKKELDAYNKVSKNIAKKYGVAYYNITPISRMAKSHPELIANDDLHPSGKMYTKWVELFEKKVEKMLKK</sequence>
<keyword evidence="1" id="KW-0732">Signal</keyword>
<evidence type="ECO:0000313" key="4">
    <source>
        <dbReference type="Proteomes" id="UP000036908"/>
    </source>
</evidence>
<dbReference type="Gene3D" id="3.40.50.1110">
    <property type="entry name" value="SGNH hydrolase"/>
    <property type="match status" value="1"/>
</dbReference>
<feature type="chain" id="PRO_5005579988" evidence="1">
    <location>
        <begin position="26"/>
        <end position="233"/>
    </location>
</feature>
<keyword evidence="4" id="KW-1185">Reference proteome</keyword>
<evidence type="ECO:0000259" key="2">
    <source>
        <dbReference type="Pfam" id="PF13472"/>
    </source>
</evidence>
<name>A0A0L8AIZ1_9BACT</name>
<dbReference type="InterPro" id="IPR013830">
    <property type="entry name" value="SGNH_hydro"/>
</dbReference>
<feature type="signal peptide" evidence="1">
    <location>
        <begin position="1"/>
        <end position="25"/>
    </location>
</feature>
<comment type="caution">
    <text evidence="3">The sequence shown here is derived from an EMBL/GenBank/DDBJ whole genome shotgun (WGS) entry which is preliminary data.</text>
</comment>
<dbReference type="AlphaFoldDB" id="A0A0L8AIZ1"/>
<dbReference type="Pfam" id="PF13472">
    <property type="entry name" value="Lipase_GDSL_2"/>
    <property type="match status" value="1"/>
</dbReference>
<dbReference type="SUPFAM" id="SSF52266">
    <property type="entry name" value="SGNH hydrolase"/>
    <property type="match status" value="1"/>
</dbReference>
<gene>
    <name evidence="3" type="ORF">OB69_13875</name>
</gene>
<dbReference type="RefSeq" id="WP_071426790.1">
    <property type="nucleotide sequence ID" value="NZ_JSVA01000016.1"/>
</dbReference>
<protein>
    <submittedName>
        <fullName evidence="3">Lysophospholipase</fullName>
    </submittedName>
</protein>
<accession>A0A0L8AIZ1</accession>
<evidence type="ECO:0000256" key="1">
    <source>
        <dbReference type="SAM" id="SignalP"/>
    </source>
</evidence>
<dbReference type="InterPro" id="IPR036514">
    <property type="entry name" value="SGNH_hydro_sf"/>
</dbReference>
<feature type="domain" description="SGNH hydrolase-type esterase" evidence="2">
    <location>
        <begin position="39"/>
        <end position="216"/>
    </location>
</feature>
<dbReference type="PATRIC" id="fig|1566026.4.peg.1084"/>
<dbReference type="EMBL" id="JSVA01000016">
    <property type="protein sequence ID" value="KOF02110.1"/>
    <property type="molecule type" value="Genomic_DNA"/>
</dbReference>
<organism evidence="3 4">
    <name type="scientific">Roseivirga seohaensis subsp. aquiponti</name>
    <dbReference type="NCBI Taxonomy" id="1566026"/>
    <lineage>
        <taxon>Bacteria</taxon>
        <taxon>Pseudomonadati</taxon>
        <taxon>Bacteroidota</taxon>
        <taxon>Cytophagia</taxon>
        <taxon>Cytophagales</taxon>
        <taxon>Roseivirgaceae</taxon>
        <taxon>Roseivirga</taxon>
    </lineage>
</organism>
<dbReference type="GO" id="GO:0016788">
    <property type="term" value="F:hydrolase activity, acting on ester bonds"/>
    <property type="evidence" value="ECO:0007669"/>
    <property type="project" value="UniProtKB-ARBA"/>
</dbReference>
<reference evidence="4" key="1">
    <citation type="submission" date="2014-11" db="EMBL/GenBank/DDBJ databases">
        <title>Genome sequencing of Roseivirga sp. D-25.</title>
        <authorList>
            <person name="Selvaratnam C."/>
            <person name="Thevarajoo S."/>
            <person name="Goh K.M."/>
            <person name="Eee R."/>
            <person name="Chan K.-G."/>
            <person name="Chong C.S."/>
        </authorList>
    </citation>
    <scope>NUCLEOTIDE SEQUENCE [LARGE SCALE GENOMIC DNA]</scope>
    <source>
        <strain evidence="4">D-25</strain>
    </source>
</reference>
<proteinExistence type="predicted"/>
<dbReference type="OrthoDB" id="158267at2"/>